<dbReference type="SUPFAM" id="SSF100950">
    <property type="entry name" value="NagB/RpiA/CoA transferase-like"/>
    <property type="match status" value="2"/>
</dbReference>
<dbReference type="InterPro" id="IPR038460">
    <property type="entry name" value="AcetylCoA_hyd_C_sf"/>
</dbReference>
<keyword evidence="6" id="KW-0378">Hydrolase</keyword>
<dbReference type="GO" id="GO:0006083">
    <property type="term" value="P:acetate metabolic process"/>
    <property type="evidence" value="ECO:0007669"/>
    <property type="project" value="InterPro"/>
</dbReference>
<evidence type="ECO:0000259" key="4">
    <source>
        <dbReference type="Pfam" id="PF02550"/>
    </source>
</evidence>
<dbReference type="GO" id="GO:0008775">
    <property type="term" value="F:acetate CoA-transferase activity"/>
    <property type="evidence" value="ECO:0007669"/>
    <property type="project" value="InterPro"/>
</dbReference>
<dbReference type="eggNOG" id="COG0427">
    <property type="taxonomic scope" value="Bacteria"/>
</dbReference>
<sequence length="447" mass="49996">MSKYIEMYKSKLVSPEKAVSVVKSGDWVEWGSFACRPLVLDRALAQRKDELQNVKVRAVCTAYGVPEIVKVDPTREHFCYNNWHFSVIDRKLSDKGLCSYVPQLYREAVGYFNNYIQVDVAMLQVTPMDQHGYFNFGPSVSHAYATCNNAKIVILEINENIPRALGGNSESIHISEVDFIVEGENTPLQQTPVIPFSEEDRMIANHIMEEIEDGSCIQLGIGGMPNVVGKMLAESDLKDIGVHTEMLVDAFVDMYEAGALTGRKKNIDQRKIVYTFALGSQRLYDFINNNPMCATYPVNYTNNPNIIAQNDKVVSINNAVEIDLFGQVNSETSGVRQISGTGGQVDFIDGAYNSKGGKSFICLTSTYRDKNGKNISRIKPFLSNGSIATTHRAAVQYVITEYGKAVLKAKTTWQRAEALIAIAHPDFRDELIKEAEKNGIWRRSNMR</sequence>
<dbReference type="Gene3D" id="3.30.750.70">
    <property type="entry name" value="4-hydroxybutyrate coenzyme like domains"/>
    <property type="match status" value="1"/>
</dbReference>
<dbReference type="GO" id="GO:0006084">
    <property type="term" value="P:acetyl-CoA metabolic process"/>
    <property type="evidence" value="ECO:0007669"/>
    <property type="project" value="UniProtKB-UniRule"/>
</dbReference>
<dbReference type="InterPro" id="IPR037171">
    <property type="entry name" value="NagB/RpiA_transferase-like"/>
</dbReference>
<feature type="binding site" evidence="3">
    <location>
        <position position="343"/>
    </location>
    <ligand>
        <name>CoA</name>
        <dbReference type="ChEBI" id="CHEBI:57287"/>
    </ligand>
</feature>
<reference evidence="6 7" key="1">
    <citation type="submission" date="2007-03" db="EMBL/GenBank/DDBJ databases">
        <title>Complete sequence of Desulfotomaculum reducens MI-1.</title>
        <authorList>
            <consortium name="US DOE Joint Genome Institute"/>
            <person name="Copeland A."/>
            <person name="Lucas S."/>
            <person name="Lapidus A."/>
            <person name="Barry K."/>
            <person name="Detter J.C."/>
            <person name="Glavina del Rio T."/>
            <person name="Hammon N."/>
            <person name="Israni S."/>
            <person name="Dalin E."/>
            <person name="Tice H."/>
            <person name="Pitluck S."/>
            <person name="Sims D."/>
            <person name="Brettin T."/>
            <person name="Bruce D."/>
            <person name="Han C."/>
            <person name="Tapia R."/>
            <person name="Schmutz J."/>
            <person name="Larimer F."/>
            <person name="Land M."/>
            <person name="Hauser L."/>
            <person name="Kyrpides N."/>
            <person name="Kim E."/>
            <person name="Tebo B.M."/>
            <person name="Richardson P."/>
        </authorList>
    </citation>
    <scope>NUCLEOTIDE SEQUENCE [LARGE SCALE GENOMIC DNA]</scope>
    <source>
        <strain evidence="6 7">MI-1</strain>
    </source>
</reference>
<feature type="binding site" evidence="3">
    <location>
        <begin position="220"/>
        <end position="224"/>
    </location>
    <ligand>
        <name>CoA</name>
        <dbReference type="ChEBI" id="CHEBI:57287"/>
    </ligand>
</feature>
<comment type="similarity">
    <text evidence="1 3">Belongs to the acetyl-CoA hydrolase/transferase family.</text>
</comment>
<dbReference type="Pfam" id="PF02550">
    <property type="entry name" value="AcetylCoA_hydro"/>
    <property type="match status" value="1"/>
</dbReference>
<evidence type="ECO:0000259" key="5">
    <source>
        <dbReference type="Pfam" id="PF13336"/>
    </source>
</evidence>
<dbReference type="PANTHER" id="PTHR21432:SF20">
    <property type="entry name" value="ACETYL-COA HYDROLASE"/>
    <property type="match status" value="1"/>
</dbReference>
<feature type="domain" description="Acetyl-CoA hydrolase/transferase C-terminal" evidence="5">
    <location>
        <begin position="279"/>
        <end position="435"/>
    </location>
</feature>
<feature type="binding site" evidence="3">
    <location>
        <position position="320"/>
    </location>
    <ligand>
        <name>CoA</name>
        <dbReference type="ChEBI" id="CHEBI:57287"/>
    </ligand>
</feature>
<dbReference type="EC" id="2.8.3.-" evidence="3"/>
<gene>
    <name evidence="6" type="ordered locus">Dred_0352</name>
</gene>
<evidence type="ECO:0000256" key="3">
    <source>
        <dbReference type="HAMAP-Rule" id="MF_03228"/>
    </source>
</evidence>
<dbReference type="EMBL" id="CP000612">
    <property type="protein sequence ID" value="ABO48900.1"/>
    <property type="molecule type" value="Genomic_DNA"/>
</dbReference>
<dbReference type="UniPathway" id="UPA00863"/>
<dbReference type="Gene3D" id="3.40.1080.10">
    <property type="entry name" value="Glutaconate Coenzyme A-transferase"/>
    <property type="match status" value="1"/>
</dbReference>
<dbReference type="InterPro" id="IPR023990">
    <property type="entry name" value="Butryl-CoA_acetate_CoA_Tfrase"/>
</dbReference>
<comment type="function">
    <text evidence="3">Coenzyme A-transferase that converts butyrate to butyryl-CoA.</text>
</comment>
<name>A4J1E7_DESRM</name>
<comment type="catalytic activity">
    <reaction evidence="3">
        <text>butanoate + acetyl-CoA = butanoyl-CoA + acetate</text>
        <dbReference type="Rhea" id="RHEA:30071"/>
        <dbReference type="ChEBI" id="CHEBI:17968"/>
        <dbReference type="ChEBI" id="CHEBI:30089"/>
        <dbReference type="ChEBI" id="CHEBI:57288"/>
        <dbReference type="ChEBI" id="CHEBI:57371"/>
    </reaction>
</comment>
<keyword evidence="7" id="KW-1185">Reference proteome</keyword>
<dbReference type="KEGG" id="drm:Dred_0352"/>
<evidence type="ECO:0000256" key="2">
    <source>
        <dbReference type="ARBA" id="ARBA00022679"/>
    </source>
</evidence>
<dbReference type="RefSeq" id="WP_011876738.1">
    <property type="nucleotide sequence ID" value="NC_009253.1"/>
</dbReference>
<dbReference type="PANTHER" id="PTHR21432">
    <property type="entry name" value="ACETYL-COA HYDROLASE-RELATED"/>
    <property type="match status" value="1"/>
</dbReference>
<dbReference type="OrthoDB" id="9801795at2"/>
<dbReference type="Proteomes" id="UP000001556">
    <property type="component" value="Chromosome"/>
</dbReference>
<dbReference type="AlphaFoldDB" id="A4J1E7"/>
<organism evidence="6 7">
    <name type="scientific">Desulforamulus reducens (strain ATCC BAA-1160 / DSM 100696 / MI-1)</name>
    <name type="common">Desulfotomaculum reducens</name>
    <dbReference type="NCBI Taxonomy" id="349161"/>
    <lineage>
        <taxon>Bacteria</taxon>
        <taxon>Bacillati</taxon>
        <taxon>Bacillota</taxon>
        <taxon>Clostridia</taxon>
        <taxon>Eubacteriales</taxon>
        <taxon>Peptococcaceae</taxon>
        <taxon>Desulforamulus</taxon>
    </lineage>
</organism>
<evidence type="ECO:0000313" key="7">
    <source>
        <dbReference type="Proteomes" id="UP000001556"/>
    </source>
</evidence>
<dbReference type="GO" id="GO:0016787">
    <property type="term" value="F:hydrolase activity"/>
    <property type="evidence" value="ECO:0007669"/>
    <property type="project" value="UniProtKB-KW"/>
</dbReference>
<keyword evidence="3" id="KW-0443">Lipid metabolism</keyword>
<dbReference type="HOGENOM" id="CLU_030703_1_0_9"/>
<evidence type="ECO:0000313" key="6">
    <source>
        <dbReference type="EMBL" id="ABO48900.1"/>
    </source>
</evidence>
<evidence type="ECO:0000256" key="1">
    <source>
        <dbReference type="ARBA" id="ARBA00009632"/>
    </source>
</evidence>
<proteinExistence type="inferred from homology"/>
<dbReference type="Pfam" id="PF13336">
    <property type="entry name" value="AcetylCoA_hyd_C"/>
    <property type="match status" value="1"/>
</dbReference>
<accession>A4J1E7</accession>
<dbReference type="InterPro" id="IPR003702">
    <property type="entry name" value="ActCoA_hydro_N"/>
</dbReference>
<feature type="active site" description="5-glutamyl coenzyme A thioester intermediate" evidence="3">
    <location>
        <position position="245"/>
    </location>
</feature>
<keyword evidence="3" id="KW-0963">Cytoplasm</keyword>
<keyword evidence="2 3" id="KW-0808">Transferase</keyword>
<dbReference type="STRING" id="349161.Dred_0352"/>
<dbReference type="GO" id="GO:0005737">
    <property type="term" value="C:cytoplasm"/>
    <property type="evidence" value="ECO:0007669"/>
    <property type="project" value="UniProtKB-SubCell"/>
</dbReference>
<dbReference type="Gene3D" id="3.40.1080.20">
    <property type="entry name" value="Acetyl-CoA hydrolase/transferase C-terminal domain"/>
    <property type="match status" value="1"/>
</dbReference>
<dbReference type="HAMAP" id="MF_03228">
    <property type="entry name" value="But_CoA_trans"/>
    <property type="match status" value="1"/>
</dbReference>
<dbReference type="GO" id="GO:0019605">
    <property type="term" value="P:butyrate metabolic process"/>
    <property type="evidence" value="ECO:0007669"/>
    <property type="project" value="UniProtKB-UniRule"/>
</dbReference>
<dbReference type="InterPro" id="IPR046433">
    <property type="entry name" value="ActCoA_hydro"/>
</dbReference>
<keyword evidence="3" id="KW-0276">Fatty acid metabolism</keyword>
<feature type="domain" description="Acetyl-CoA hydrolase/transferase N-terminal" evidence="4">
    <location>
        <begin position="6"/>
        <end position="187"/>
    </location>
</feature>
<protein>
    <recommendedName>
        <fullName evidence="3">Probable butyrate:acetyl-CoA coenzyme A-transferase</fullName>
        <shortName evidence="3">Butyrate CoA-transferase</shortName>
        <ecNumber evidence="3">2.8.3.-</ecNumber>
    </recommendedName>
</protein>
<dbReference type="InterPro" id="IPR026888">
    <property type="entry name" value="AcetylCoA_hyd_C"/>
</dbReference>
<comment type="subcellular location">
    <subcellularLocation>
        <location evidence="3">Cytoplasm</location>
    </subcellularLocation>
</comment>
<comment type="pathway">
    <text evidence="3">Lipid metabolism; butanoate metabolism.</text>
</comment>